<dbReference type="PANTHER" id="PTHR45695">
    <property type="entry name" value="LEUCOKININ RECEPTOR-RELATED"/>
    <property type="match status" value="1"/>
</dbReference>
<feature type="domain" description="G-protein coupled receptors family 1 profile" evidence="14">
    <location>
        <begin position="54"/>
        <end position="312"/>
    </location>
</feature>
<sequence length="374" mass="42364">MSETTDTAPTNALTEIMNVTDVTYDYYEGDPPVRVETWLVPLIFGTICLIGIVGNALVIVVILKNKQMRTVTNYYILNLAISDVAYLTCAVPFSATSHVSEWVFGEFMCKFSFYAIQVTVQATCITLTAMSVDRYYAIVHPLKSLKTRTPKVAISAIAAIWLCSCLVSIPVAIYREVVYINWFGVRPFCYDVFPTLQWDFGWYVYTFIAVYALPVCIITICYSKMLCQLWSHVTPGEVSTHHTQSLRQKKKITKMVFMVTFLFFICWMPIHIQTIWTRVDPESYNATENIYYYHLFANCLSYANSCLNPFIYAFMGENFRKSFRGVMPRCLKKHSATVGTMNQAEGGIARSNIGSLSTSAPVQGNNTLETSART</sequence>
<feature type="transmembrane region" description="Helical" evidence="13">
    <location>
        <begin position="113"/>
        <end position="132"/>
    </location>
</feature>
<dbReference type="InterPro" id="IPR000276">
    <property type="entry name" value="GPCR_Rhodpsn"/>
</dbReference>
<dbReference type="RefSeq" id="XP_006811896.1">
    <property type="nucleotide sequence ID" value="XM_006811833.1"/>
</dbReference>
<name>A0ABM0LVV5_SACKO</name>
<evidence type="ECO:0000256" key="11">
    <source>
        <dbReference type="RuleBase" id="RU000688"/>
    </source>
</evidence>
<evidence type="ECO:0000256" key="6">
    <source>
        <dbReference type="ARBA" id="ARBA00023136"/>
    </source>
</evidence>
<organism evidence="15 16">
    <name type="scientific">Saccoglossus kowalevskii</name>
    <name type="common">Acorn worm</name>
    <dbReference type="NCBI Taxonomy" id="10224"/>
    <lineage>
        <taxon>Eukaryota</taxon>
        <taxon>Metazoa</taxon>
        <taxon>Hemichordata</taxon>
        <taxon>Enteropneusta</taxon>
        <taxon>Harrimaniidae</taxon>
        <taxon>Saccoglossus</taxon>
    </lineage>
</organism>
<feature type="transmembrane region" description="Helical" evidence="13">
    <location>
        <begin position="202"/>
        <end position="222"/>
    </location>
</feature>
<feature type="region of interest" description="Disordered" evidence="12">
    <location>
        <begin position="355"/>
        <end position="374"/>
    </location>
</feature>
<dbReference type="PROSITE" id="PS00237">
    <property type="entry name" value="G_PROTEIN_RECEP_F1_1"/>
    <property type="match status" value="1"/>
</dbReference>
<dbReference type="SMART" id="SM01381">
    <property type="entry name" value="7TM_GPCR_Srsx"/>
    <property type="match status" value="1"/>
</dbReference>
<accession>A0ABM0LVV5</accession>
<keyword evidence="7" id="KW-1015">Disulfide bond</keyword>
<keyword evidence="2" id="KW-1003">Cell membrane</keyword>
<evidence type="ECO:0000259" key="14">
    <source>
        <dbReference type="PROSITE" id="PS50262"/>
    </source>
</evidence>
<dbReference type="InterPro" id="IPR017452">
    <property type="entry name" value="GPCR_Rhodpsn_7TM"/>
</dbReference>
<dbReference type="SUPFAM" id="SSF81321">
    <property type="entry name" value="Family A G protein-coupled receptor-like"/>
    <property type="match status" value="1"/>
</dbReference>
<evidence type="ECO:0000256" key="2">
    <source>
        <dbReference type="ARBA" id="ARBA00022475"/>
    </source>
</evidence>
<dbReference type="PROSITE" id="PS50262">
    <property type="entry name" value="G_PROTEIN_RECEP_F1_2"/>
    <property type="match status" value="1"/>
</dbReference>
<comment type="subcellular location">
    <subcellularLocation>
        <location evidence="1">Cell membrane</location>
        <topology evidence="1">Multi-pass membrane protein</topology>
    </subcellularLocation>
</comment>
<proteinExistence type="inferred from homology"/>
<keyword evidence="10 11" id="KW-0807">Transducer</keyword>
<gene>
    <name evidence="16" type="primary">LOC100376705</name>
</gene>
<dbReference type="InterPro" id="IPR008103">
    <property type="entry name" value="KiSS_1_rcpt"/>
</dbReference>
<evidence type="ECO:0000256" key="9">
    <source>
        <dbReference type="ARBA" id="ARBA00023180"/>
    </source>
</evidence>
<feature type="transmembrane region" description="Helical" evidence="13">
    <location>
        <begin position="290"/>
        <end position="314"/>
    </location>
</feature>
<keyword evidence="9" id="KW-0325">Glycoprotein</keyword>
<evidence type="ECO:0000256" key="13">
    <source>
        <dbReference type="SAM" id="Phobius"/>
    </source>
</evidence>
<feature type="transmembrane region" description="Helical" evidence="13">
    <location>
        <begin position="38"/>
        <end position="63"/>
    </location>
</feature>
<dbReference type="GeneID" id="100376705"/>
<keyword evidence="3 11" id="KW-0812">Transmembrane</keyword>
<reference evidence="16" key="1">
    <citation type="submission" date="2025-08" db="UniProtKB">
        <authorList>
            <consortium name="RefSeq"/>
        </authorList>
    </citation>
    <scope>IDENTIFICATION</scope>
    <source>
        <tissue evidence="16">Testes</tissue>
    </source>
</reference>
<dbReference type="Gene3D" id="1.20.1070.10">
    <property type="entry name" value="Rhodopsin 7-helix transmembrane proteins"/>
    <property type="match status" value="1"/>
</dbReference>
<evidence type="ECO:0000256" key="1">
    <source>
        <dbReference type="ARBA" id="ARBA00004651"/>
    </source>
</evidence>
<protein>
    <submittedName>
        <fullName evidence="16">G-protein coupled receptor 54-like</fullName>
    </submittedName>
</protein>
<feature type="transmembrane region" description="Helical" evidence="13">
    <location>
        <begin position="75"/>
        <end position="93"/>
    </location>
</feature>
<evidence type="ECO:0000313" key="16">
    <source>
        <dbReference type="RefSeq" id="XP_006811896.1"/>
    </source>
</evidence>
<dbReference type="Pfam" id="PF00001">
    <property type="entry name" value="7tm_1"/>
    <property type="match status" value="1"/>
</dbReference>
<keyword evidence="15" id="KW-1185">Reference proteome</keyword>
<dbReference type="Proteomes" id="UP000694865">
    <property type="component" value="Unplaced"/>
</dbReference>
<evidence type="ECO:0000256" key="12">
    <source>
        <dbReference type="SAM" id="MobiDB-lite"/>
    </source>
</evidence>
<keyword evidence="4 13" id="KW-1133">Transmembrane helix</keyword>
<evidence type="ECO:0000256" key="10">
    <source>
        <dbReference type="ARBA" id="ARBA00023224"/>
    </source>
</evidence>
<keyword evidence="8 11" id="KW-0675">Receptor</keyword>
<evidence type="ECO:0000256" key="4">
    <source>
        <dbReference type="ARBA" id="ARBA00022989"/>
    </source>
</evidence>
<dbReference type="PRINTS" id="PR00237">
    <property type="entry name" value="GPCRRHODOPSN"/>
</dbReference>
<comment type="similarity">
    <text evidence="11">Belongs to the G-protein coupled receptor 1 family.</text>
</comment>
<evidence type="ECO:0000313" key="15">
    <source>
        <dbReference type="Proteomes" id="UP000694865"/>
    </source>
</evidence>
<feature type="transmembrane region" description="Helical" evidence="13">
    <location>
        <begin position="252"/>
        <end position="270"/>
    </location>
</feature>
<dbReference type="PANTHER" id="PTHR45695:SF23">
    <property type="entry name" value="GALANIN-LIKE G-PROTEIN COUPLED RECEPTOR NPR-9"/>
    <property type="match status" value="1"/>
</dbReference>
<evidence type="ECO:0000256" key="7">
    <source>
        <dbReference type="ARBA" id="ARBA00023157"/>
    </source>
</evidence>
<keyword evidence="6 13" id="KW-0472">Membrane</keyword>
<keyword evidence="5 11" id="KW-0297">G-protein coupled receptor</keyword>
<dbReference type="PRINTS" id="PR01728">
    <property type="entry name" value="KISS1RECEPTR"/>
</dbReference>
<evidence type="ECO:0000256" key="8">
    <source>
        <dbReference type="ARBA" id="ARBA00023170"/>
    </source>
</evidence>
<evidence type="ECO:0000256" key="5">
    <source>
        <dbReference type="ARBA" id="ARBA00023040"/>
    </source>
</evidence>
<evidence type="ECO:0000256" key="3">
    <source>
        <dbReference type="ARBA" id="ARBA00022692"/>
    </source>
</evidence>
<feature type="transmembrane region" description="Helical" evidence="13">
    <location>
        <begin position="152"/>
        <end position="174"/>
    </location>
</feature>